<evidence type="ECO:0000256" key="5">
    <source>
        <dbReference type="ARBA" id="ARBA00022963"/>
    </source>
</evidence>
<evidence type="ECO:0000256" key="10">
    <source>
        <dbReference type="PIRSR" id="PIRSR000862-1"/>
    </source>
</evidence>
<dbReference type="GO" id="GO:0016788">
    <property type="term" value="F:hydrolase activity, acting on ester bonds"/>
    <property type="evidence" value="ECO:0007669"/>
    <property type="project" value="InterPro"/>
</dbReference>
<feature type="active site" description="Charge relay system" evidence="10">
    <location>
        <position position="370"/>
    </location>
</feature>
<keyword evidence="3 11" id="KW-0732">Signal</keyword>
<feature type="chain" id="PRO_5035898009" description="Lipase" evidence="11">
    <location>
        <begin position="19"/>
        <end position="403"/>
    </location>
</feature>
<feature type="signal peptide" evidence="11">
    <location>
        <begin position="1"/>
        <end position="18"/>
    </location>
</feature>
<proteinExistence type="inferred from homology"/>
<name>A0A8S1EDE4_9PELO</name>
<dbReference type="PIRSF" id="PIRSF000862">
    <property type="entry name" value="Steryl_ester_lip"/>
    <property type="match status" value="1"/>
</dbReference>
<comment type="caution">
    <text evidence="13">The sequence shown here is derived from an EMBL/GenBank/DDBJ whole genome shotgun (WGS) entry which is preliminary data.</text>
</comment>
<evidence type="ECO:0000313" key="14">
    <source>
        <dbReference type="Proteomes" id="UP000494206"/>
    </source>
</evidence>
<keyword evidence="6" id="KW-0443">Lipid metabolism</keyword>
<dbReference type="Pfam" id="PF04083">
    <property type="entry name" value="Abhydro_lipase"/>
    <property type="match status" value="1"/>
</dbReference>
<feature type="active site" description="Nucleophile" evidence="10">
    <location>
        <position position="165"/>
    </location>
</feature>
<accession>A0A8S1EDE4</accession>
<comment type="subcellular location">
    <subcellularLocation>
        <location evidence="1">Lysosome lumen</location>
    </subcellularLocation>
</comment>
<gene>
    <name evidence="13" type="ORF">CBOVIS_LOCUS1620</name>
</gene>
<keyword evidence="14" id="KW-1185">Reference proteome</keyword>
<dbReference type="FunFam" id="3.40.50.1820:FF:000021">
    <property type="entry name" value="Lipase"/>
    <property type="match status" value="1"/>
</dbReference>
<reference evidence="13 14" key="1">
    <citation type="submission" date="2020-04" db="EMBL/GenBank/DDBJ databases">
        <authorList>
            <person name="Laetsch R D."/>
            <person name="Stevens L."/>
            <person name="Kumar S."/>
            <person name="Blaxter L. M."/>
        </authorList>
    </citation>
    <scope>NUCLEOTIDE SEQUENCE [LARGE SCALE GENOMIC DNA]</scope>
</reference>
<evidence type="ECO:0000256" key="8">
    <source>
        <dbReference type="ARBA" id="ARBA00023228"/>
    </source>
</evidence>
<dbReference type="AlphaFoldDB" id="A0A8S1EDE4"/>
<sequence length="403" mass="46020">MIYFDVLVLIISYYSTNAYDAEIYMTTNEIIERWGYSMSIHTVTTNDGYILEMHRISEGKNNSIWKNGRKPVVFMQHALLCSSSDWVINLPHQSAAFMFADAGFDVWLGNSRGNVYSKKHRNLDPSSAEYWDFSWDEMAKYDLEAMINKVLKVTGESSIYYIGHSQGTLTMFSRLADDDGKRFAPKIRKLFALAPVMSVKNIKGLFRFIAQNMMSLLDAHYRAFGSGEFLAKNWISMGKYLCATFISKLCDSFIFVIAGPESSQWNSTRVPVYVSQAPAGTSTKNILHWMQLVNNGRVAKFDYGAGKNLEKYGHVSPPAYNFSNIQGTRIHIYWSDSDYLADSEDVTQYILKSLNPDVLEENIHLSGFNHLDFTWGLRAADEIYKPIIQTCTDDYKNSINIER</sequence>
<dbReference type="EMBL" id="CADEPM010000001">
    <property type="protein sequence ID" value="CAB3398338.1"/>
    <property type="molecule type" value="Genomic_DNA"/>
</dbReference>
<protein>
    <recommendedName>
        <fullName evidence="9">Lipase</fullName>
    </recommendedName>
</protein>
<dbReference type="InterPro" id="IPR029058">
    <property type="entry name" value="AB_hydrolase_fold"/>
</dbReference>
<dbReference type="OrthoDB" id="9974421at2759"/>
<comment type="similarity">
    <text evidence="2 9">Belongs to the AB hydrolase superfamily. Lipase family.</text>
</comment>
<evidence type="ECO:0000256" key="4">
    <source>
        <dbReference type="ARBA" id="ARBA00022801"/>
    </source>
</evidence>
<dbReference type="SUPFAM" id="SSF53474">
    <property type="entry name" value="alpha/beta-Hydrolases"/>
    <property type="match status" value="1"/>
</dbReference>
<dbReference type="PANTHER" id="PTHR11005">
    <property type="entry name" value="LYSOSOMAL ACID LIPASE-RELATED"/>
    <property type="match status" value="1"/>
</dbReference>
<dbReference type="GO" id="GO:0016042">
    <property type="term" value="P:lipid catabolic process"/>
    <property type="evidence" value="ECO:0007669"/>
    <property type="project" value="UniProtKB-KW"/>
</dbReference>
<evidence type="ECO:0000313" key="13">
    <source>
        <dbReference type="EMBL" id="CAB3398338.1"/>
    </source>
</evidence>
<evidence type="ECO:0000256" key="9">
    <source>
        <dbReference type="PIRNR" id="PIRNR000862"/>
    </source>
</evidence>
<evidence type="ECO:0000256" key="1">
    <source>
        <dbReference type="ARBA" id="ARBA00004227"/>
    </source>
</evidence>
<evidence type="ECO:0000256" key="6">
    <source>
        <dbReference type="ARBA" id="ARBA00023098"/>
    </source>
</evidence>
<keyword evidence="8" id="KW-0458">Lysosome</keyword>
<evidence type="ECO:0000256" key="7">
    <source>
        <dbReference type="ARBA" id="ARBA00023180"/>
    </source>
</evidence>
<keyword evidence="5 9" id="KW-0442">Lipid degradation</keyword>
<feature type="active site" description="Charge relay system" evidence="10">
    <location>
        <position position="338"/>
    </location>
</feature>
<dbReference type="InterPro" id="IPR006693">
    <property type="entry name" value="AB_hydrolase_lipase"/>
</dbReference>
<evidence type="ECO:0000259" key="12">
    <source>
        <dbReference type="Pfam" id="PF04083"/>
    </source>
</evidence>
<evidence type="ECO:0000256" key="11">
    <source>
        <dbReference type="SAM" id="SignalP"/>
    </source>
</evidence>
<dbReference type="GO" id="GO:0043202">
    <property type="term" value="C:lysosomal lumen"/>
    <property type="evidence" value="ECO:0007669"/>
    <property type="project" value="UniProtKB-SubCell"/>
</dbReference>
<dbReference type="Gene3D" id="3.40.50.1820">
    <property type="entry name" value="alpha/beta hydrolase"/>
    <property type="match status" value="1"/>
</dbReference>
<keyword evidence="7" id="KW-0325">Glycoprotein</keyword>
<evidence type="ECO:0000256" key="2">
    <source>
        <dbReference type="ARBA" id="ARBA00010701"/>
    </source>
</evidence>
<dbReference type="Proteomes" id="UP000494206">
    <property type="component" value="Unassembled WGS sequence"/>
</dbReference>
<organism evidence="13 14">
    <name type="scientific">Caenorhabditis bovis</name>
    <dbReference type="NCBI Taxonomy" id="2654633"/>
    <lineage>
        <taxon>Eukaryota</taxon>
        <taxon>Metazoa</taxon>
        <taxon>Ecdysozoa</taxon>
        <taxon>Nematoda</taxon>
        <taxon>Chromadorea</taxon>
        <taxon>Rhabditida</taxon>
        <taxon>Rhabditina</taxon>
        <taxon>Rhabditomorpha</taxon>
        <taxon>Rhabditoidea</taxon>
        <taxon>Rhabditidae</taxon>
        <taxon>Peloderinae</taxon>
        <taxon>Caenorhabditis</taxon>
    </lineage>
</organism>
<evidence type="ECO:0000256" key="3">
    <source>
        <dbReference type="ARBA" id="ARBA00022729"/>
    </source>
</evidence>
<dbReference type="InterPro" id="IPR025483">
    <property type="entry name" value="Lipase_euk"/>
</dbReference>
<feature type="domain" description="Partial AB-hydrolase lipase" evidence="12">
    <location>
        <begin position="27"/>
        <end position="90"/>
    </location>
</feature>
<keyword evidence="4 9" id="KW-0378">Hydrolase</keyword>